<gene>
    <name evidence="1" type="ORF">NDU88_010929</name>
</gene>
<proteinExistence type="predicted"/>
<dbReference type="Proteomes" id="UP001066276">
    <property type="component" value="Chromosome 7"/>
</dbReference>
<reference evidence="1" key="1">
    <citation type="journal article" date="2022" name="bioRxiv">
        <title>Sequencing and chromosome-scale assembly of the giantPleurodeles waltlgenome.</title>
        <authorList>
            <person name="Brown T."/>
            <person name="Elewa A."/>
            <person name="Iarovenko S."/>
            <person name="Subramanian E."/>
            <person name="Araus A.J."/>
            <person name="Petzold A."/>
            <person name="Susuki M."/>
            <person name="Suzuki K.-i.T."/>
            <person name="Hayashi T."/>
            <person name="Toyoda A."/>
            <person name="Oliveira C."/>
            <person name="Osipova E."/>
            <person name="Leigh N.D."/>
            <person name="Simon A."/>
            <person name="Yun M.H."/>
        </authorList>
    </citation>
    <scope>NUCLEOTIDE SEQUENCE</scope>
    <source>
        <strain evidence="1">20211129_DDA</strain>
        <tissue evidence="1">Liver</tissue>
    </source>
</reference>
<comment type="caution">
    <text evidence="1">The sequence shown here is derived from an EMBL/GenBank/DDBJ whole genome shotgun (WGS) entry which is preliminary data.</text>
</comment>
<keyword evidence="2" id="KW-1185">Reference proteome</keyword>
<organism evidence="1 2">
    <name type="scientific">Pleurodeles waltl</name>
    <name type="common">Iberian ribbed newt</name>
    <dbReference type="NCBI Taxonomy" id="8319"/>
    <lineage>
        <taxon>Eukaryota</taxon>
        <taxon>Metazoa</taxon>
        <taxon>Chordata</taxon>
        <taxon>Craniata</taxon>
        <taxon>Vertebrata</taxon>
        <taxon>Euteleostomi</taxon>
        <taxon>Amphibia</taxon>
        <taxon>Batrachia</taxon>
        <taxon>Caudata</taxon>
        <taxon>Salamandroidea</taxon>
        <taxon>Salamandridae</taxon>
        <taxon>Pleurodelinae</taxon>
        <taxon>Pleurodeles</taxon>
    </lineage>
</organism>
<name>A0AAV7PZ93_PLEWA</name>
<evidence type="ECO:0000313" key="2">
    <source>
        <dbReference type="Proteomes" id="UP001066276"/>
    </source>
</evidence>
<protein>
    <submittedName>
        <fullName evidence="1">Uncharacterized protein</fullName>
    </submittedName>
</protein>
<dbReference type="EMBL" id="JANPWB010000011">
    <property type="protein sequence ID" value="KAJ1132622.1"/>
    <property type="molecule type" value="Genomic_DNA"/>
</dbReference>
<dbReference type="AlphaFoldDB" id="A0AAV7PZ93"/>
<sequence>MSRMTIAVYLVAMAACKRANMAGQGEARALLSHAPGRADIRGQLVTPHNLEKSYEASEQFPTYPIINAIQRDVEFVKRPSMRPSDKDIYTHISP</sequence>
<accession>A0AAV7PZ93</accession>
<dbReference type="PROSITE" id="PS51257">
    <property type="entry name" value="PROKAR_LIPOPROTEIN"/>
    <property type="match status" value="1"/>
</dbReference>
<evidence type="ECO:0000313" key="1">
    <source>
        <dbReference type="EMBL" id="KAJ1132622.1"/>
    </source>
</evidence>